<evidence type="ECO:0000313" key="2">
    <source>
        <dbReference type="EMBL" id="PXW51908.1"/>
    </source>
</evidence>
<keyword evidence="3" id="KW-1185">Reference proteome</keyword>
<dbReference type="Pfam" id="PF00221">
    <property type="entry name" value="Lyase_aromatic"/>
    <property type="match status" value="1"/>
</dbReference>
<dbReference type="InterPro" id="IPR008948">
    <property type="entry name" value="L-Aspartase-like"/>
</dbReference>
<dbReference type="NCBIfam" id="NF006871">
    <property type="entry name" value="PRK09367.1"/>
    <property type="match status" value="1"/>
</dbReference>
<dbReference type="PROSITE" id="PS00488">
    <property type="entry name" value="PAL_HISTIDASE"/>
    <property type="match status" value="1"/>
</dbReference>
<evidence type="ECO:0000256" key="1">
    <source>
        <dbReference type="ARBA" id="ARBA00023239"/>
    </source>
</evidence>
<dbReference type="PANTHER" id="PTHR10362">
    <property type="entry name" value="HISTIDINE AMMONIA-LYASE"/>
    <property type="match status" value="1"/>
</dbReference>
<dbReference type="CDD" id="cd00332">
    <property type="entry name" value="PAL-HAL"/>
    <property type="match status" value="1"/>
</dbReference>
<dbReference type="InterPro" id="IPR022313">
    <property type="entry name" value="Phe/His_NH3-lyase_AS"/>
</dbReference>
<dbReference type="GO" id="GO:0016841">
    <property type="term" value="F:ammonia-lyase activity"/>
    <property type="evidence" value="ECO:0007669"/>
    <property type="project" value="InterPro"/>
</dbReference>
<comment type="caution">
    <text evidence="2">The sequence shown here is derived from an EMBL/GenBank/DDBJ whole genome shotgun (WGS) entry which is preliminary data.</text>
</comment>
<dbReference type="AlphaFoldDB" id="A0A2V3TUC7"/>
<organism evidence="2 3">
    <name type="scientific">Chelatococcus asaccharovorans</name>
    <dbReference type="NCBI Taxonomy" id="28210"/>
    <lineage>
        <taxon>Bacteria</taxon>
        <taxon>Pseudomonadati</taxon>
        <taxon>Pseudomonadota</taxon>
        <taxon>Alphaproteobacteria</taxon>
        <taxon>Hyphomicrobiales</taxon>
        <taxon>Chelatococcaceae</taxon>
        <taxon>Chelatococcus</taxon>
    </lineage>
</organism>
<dbReference type="InterPro" id="IPR024083">
    <property type="entry name" value="Fumarase/histidase_N"/>
</dbReference>
<dbReference type="SUPFAM" id="SSF48557">
    <property type="entry name" value="L-aspartase-like"/>
    <property type="match status" value="1"/>
</dbReference>
<proteinExistence type="predicted"/>
<dbReference type="FunFam" id="1.10.275.10:FF:000005">
    <property type="entry name" value="Histidine ammonia-lyase"/>
    <property type="match status" value="1"/>
</dbReference>
<evidence type="ECO:0000313" key="3">
    <source>
        <dbReference type="Proteomes" id="UP000248021"/>
    </source>
</evidence>
<dbReference type="Gene3D" id="1.10.275.10">
    <property type="entry name" value="Fumarase/aspartase (N-terminal domain)"/>
    <property type="match status" value="1"/>
</dbReference>
<sequence>MYAPGRSSDTDVVGGPAISLIEHVTANASALARISHNLEIAWRRRRVARIGPLSTIILDGNSLTIEDVVRIARQGVKVAIADAARDEIIRVRAYIEENWLTENAPPTYGFNTGVGKLKDYAISQTDNDKFQRNIVLSHCSGIGEPASEEIVRAMMAVRINAFCLGASGLRIEVVDRLVEMLNRGVHPVVPIQGSVGASGDLAPLAHMVSVLIGYEEAEAIFEGERMTAPKALEKAGITPVTFDLRAKDCLALINGNSLCAGMASLNLYDAERLMKLADATGALSLEAIRGEQAAFDPRIHAVRKQPGQIATAENIRRIIADSRRTTEACRAVHLEDDILHPKHSARVQDQYSFRCLPQVHGSCRDQLEHCKTIVTRELNAATDNPLVFWNDRGALEFLSGGNFHCEPLGFAMDILAIALIEIGNISERRLFALCDTTLNYGLPPNLAGKPIGLNYGYGIISTAAAAVASENKTLAFPSTADTIPTKSSQEDHVSMATWACRKTRQVLDNVPKILGIEAMLAAKAIFLTQEALGGFQLGAGSQALYDLIKSRLPFQQEDAYMQRQSVPAIQMARSGELLDVVEAKIGALN</sequence>
<dbReference type="Gene3D" id="1.20.200.10">
    <property type="entry name" value="Fumarase/aspartase (Central domain)"/>
    <property type="match status" value="1"/>
</dbReference>
<dbReference type="InterPro" id="IPR001106">
    <property type="entry name" value="Aromatic_Lyase"/>
</dbReference>
<accession>A0A2V3TUC7</accession>
<protein>
    <submittedName>
        <fullName evidence="2">Histidine ammonia-lyase</fullName>
    </submittedName>
</protein>
<name>A0A2V3TUC7_9HYPH</name>
<gene>
    <name evidence="2" type="ORF">C7450_11863</name>
</gene>
<dbReference type="Proteomes" id="UP000248021">
    <property type="component" value="Unassembled WGS sequence"/>
</dbReference>
<reference evidence="2 3" key="1">
    <citation type="submission" date="2018-05" db="EMBL/GenBank/DDBJ databases">
        <title>Genomic Encyclopedia of Type Strains, Phase IV (KMG-IV): sequencing the most valuable type-strain genomes for metagenomic binning, comparative biology and taxonomic classification.</title>
        <authorList>
            <person name="Goeker M."/>
        </authorList>
    </citation>
    <scope>NUCLEOTIDE SEQUENCE [LARGE SCALE GENOMIC DNA]</scope>
    <source>
        <strain evidence="2 3">DSM 6462</strain>
    </source>
</reference>
<keyword evidence="1 2" id="KW-0456">Lyase</keyword>
<dbReference type="EMBL" id="QJJK01000018">
    <property type="protein sequence ID" value="PXW51908.1"/>
    <property type="molecule type" value="Genomic_DNA"/>
</dbReference>